<evidence type="ECO:0000313" key="4">
    <source>
        <dbReference type="Proteomes" id="UP000297737"/>
    </source>
</evidence>
<dbReference type="Gene3D" id="1.10.12.10">
    <property type="entry name" value="Lyase 2-enoyl-coa Hydratase, Chain A, domain 2"/>
    <property type="match status" value="1"/>
</dbReference>
<accession>A0A4Y9ERY2</accession>
<comment type="similarity">
    <text evidence="1 2">Belongs to the enoyl-CoA hydratase/isomerase family.</text>
</comment>
<comment type="caution">
    <text evidence="3">The sequence shown here is derived from an EMBL/GenBank/DDBJ whole genome shotgun (WGS) entry which is preliminary data.</text>
</comment>
<dbReference type="PANTHER" id="PTHR42964">
    <property type="entry name" value="ENOYL-COA HYDRATASE"/>
    <property type="match status" value="1"/>
</dbReference>
<dbReference type="Pfam" id="PF00378">
    <property type="entry name" value="ECH_1"/>
    <property type="match status" value="1"/>
</dbReference>
<proteinExistence type="inferred from homology"/>
<dbReference type="InterPro" id="IPR018376">
    <property type="entry name" value="Enoyl-CoA_hyd/isom_CS"/>
</dbReference>
<dbReference type="InterPro" id="IPR001753">
    <property type="entry name" value="Enoyl-CoA_hydra/iso"/>
</dbReference>
<gene>
    <name evidence="3" type="ORF">EUV02_05175</name>
</gene>
<dbReference type="Proteomes" id="UP000297737">
    <property type="component" value="Unassembled WGS sequence"/>
</dbReference>
<protein>
    <submittedName>
        <fullName evidence="3">Enoyl-CoA hydratase/isomerase family protein</fullName>
    </submittedName>
</protein>
<dbReference type="SUPFAM" id="SSF52096">
    <property type="entry name" value="ClpP/crotonase"/>
    <property type="match status" value="1"/>
</dbReference>
<dbReference type="PROSITE" id="PS00166">
    <property type="entry name" value="ENOYL_COA_HYDRATASE"/>
    <property type="match status" value="1"/>
</dbReference>
<name>A0A4Y9ERY2_9SPHN</name>
<dbReference type="Gene3D" id="3.90.226.10">
    <property type="entry name" value="2-enoyl-CoA Hydratase, Chain A, domain 1"/>
    <property type="match status" value="1"/>
</dbReference>
<sequence>MNEPLRLEIDTGIARLLIDRPDKRNAFNQAMWTAFPGLVDAAMANPDVRLLIVQAATPGPFCAGADIAEFAKSAADPAWRRANGAGIRATQVTLARAPKPTLAVVDGDCIGGGCGIALACDLRIASPRARFGITPAKLGLVYPLHDTRLLVDLVGPAQAKRLLYTAELIDAAEATRIGLVQILADNIDAAVADHVARLLAGSPHTQRGTKAIVSRILSGVTDDDPASSGQFDAAFEGVDFAEGVSAFLSKRTPKFGG</sequence>
<dbReference type="GO" id="GO:0016853">
    <property type="term" value="F:isomerase activity"/>
    <property type="evidence" value="ECO:0007669"/>
    <property type="project" value="UniProtKB-KW"/>
</dbReference>
<dbReference type="InterPro" id="IPR014748">
    <property type="entry name" value="Enoyl-CoA_hydra_C"/>
</dbReference>
<dbReference type="PANTHER" id="PTHR42964:SF1">
    <property type="entry name" value="POLYKETIDE BIOSYNTHESIS ENOYL-COA HYDRATASE PKSH-RELATED"/>
    <property type="match status" value="1"/>
</dbReference>
<dbReference type="GO" id="GO:0008300">
    <property type="term" value="P:isoprenoid catabolic process"/>
    <property type="evidence" value="ECO:0007669"/>
    <property type="project" value="TreeGrafter"/>
</dbReference>
<dbReference type="InterPro" id="IPR029045">
    <property type="entry name" value="ClpP/crotonase-like_dom_sf"/>
</dbReference>
<dbReference type="AlphaFoldDB" id="A0A4Y9ERY2"/>
<evidence type="ECO:0000313" key="3">
    <source>
        <dbReference type="EMBL" id="TFU06385.1"/>
    </source>
</evidence>
<evidence type="ECO:0000256" key="2">
    <source>
        <dbReference type="RuleBase" id="RU003707"/>
    </source>
</evidence>
<dbReference type="RefSeq" id="WP_135245108.1">
    <property type="nucleotide sequence ID" value="NZ_SIHO01000001.1"/>
</dbReference>
<organism evidence="3 4">
    <name type="scientific">Glacieibacterium arshaanense</name>
    <dbReference type="NCBI Taxonomy" id="2511025"/>
    <lineage>
        <taxon>Bacteria</taxon>
        <taxon>Pseudomonadati</taxon>
        <taxon>Pseudomonadota</taxon>
        <taxon>Alphaproteobacteria</taxon>
        <taxon>Sphingomonadales</taxon>
        <taxon>Sphingosinicellaceae</taxon>
        <taxon>Glacieibacterium</taxon>
    </lineage>
</organism>
<dbReference type="EMBL" id="SIHO01000001">
    <property type="protein sequence ID" value="TFU06385.1"/>
    <property type="molecule type" value="Genomic_DNA"/>
</dbReference>
<dbReference type="CDD" id="cd06558">
    <property type="entry name" value="crotonase-like"/>
    <property type="match status" value="1"/>
</dbReference>
<keyword evidence="3" id="KW-0413">Isomerase</keyword>
<evidence type="ECO:0000256" key="1">
    <source>
        <dbReference type="ARBA" id="ARBA00005254"/>
    </source>
</evidence>
<dbReference type="InterPro" id="IPR051683">
    <property type="entry name" value="Enoyl-CoA_Hydratase/Isomerase"/>
</dbReference>
<keyword evidence="4" id="KW-1185">Reference proteome</keyword>
<dbReference type="OrthoDB" id="9810797at2"/>
<reference evidence="3 4" key="1">
    <citation type="submission" date="2019-02" db="EMBL/GenBank/DDBJ databases">
        <title>Polymorphobacter sp. isolated from the lake at the Tibet of China.</title>
        <authorList>
            <person name="Li A."/>
        </authorList>
    </citation>
    <scope>NUCLEOTIDE SEQUENCE [LARGE SCALE GENOMIC DNA]</scope>
    <source>
        <strain evidence="3 4">DJ1R-1</strain>
    </source>
</reference>